<dbReference type="PANTHER" id="PTHR23291:SF50">
    <property type="entry name" value="PROTEIN LIFEGUARD 4"/>
    <property type="match status" value="1"/>
</dbReference>
<evidence type="ECO:0000256" key="3">
    <source>
        <dbReference type="ARBA" id="ARBA00022692"/>
    </source>
</evidence>
<evidence type="ECO:0000256" key="2">
    <source>
        <dbReference type="ARBA" id="ARBA00010350"/>
    </source>
</evidence>
<dbReference type="RefSeq" id="WP_303764339.1">
    <property type="nucleotide sequence ID" value="NZ_JABZGR010000020.1"/>
</dbReference>
<keyword evidence="3 6" id="KW-0812">Transmembrane</keyword>
<dbReference type="AlphaFoldDB" id="A0A929X0G0"/>
<dbReference type="CDD" id="cd10432">
    <property type="entry name" value="BI-1-like_bacterial"/>
    <property type="match status" value="1"/>
</dbReference>
<evidence type="ECO:0000256" key="1">
    <source>
        <dbReference type="ARBA" id="ARBA00004141"/>
    </source>
</evidence>
<reference evidence="7" key="1">
    <citation type="submission" date="2020-04" db="EMBL/GenBank/DDBJ databases">
        <title>Deep metagenomics examines the oral microbiome during advanced dental caries in children, revealing novel taxa and co-occurrences with host molecules.</title>
        <authorList>
            <person name="Baker J.L."/>
            <person name="Morton J.T."/>
            <person name="Dinis M."/>
            <person name="Alvarez R."/>
            <person name="Tran N.C."/>
            <person name="Knight R."/>
            <person name="Edlund A."/>
        </authorList>
    </citation>
    <scope>NUCLEOTIDE SEQUENCE</scope>
    <source>
        <strain evidence="7">JCVI_34_bin.1</strain>
    </source>
</reference>
<feature type="transmembrane region" description="Helical" evidence="6">
    <location>
        <begin position="169"/>
        <end position="188"/>
    </location>
</feature>
<evidence type="ECO:0000313" key="8">
    <source>
        <dbReference type="Proteomes" id="UP000704068"/>
    </source>
</evidence>
<evidence type="ECO:0000256" key="5">
    <source>
        <dbReference type="ARBA" id="ARBA00023136"/>
    </source>
</evidence>
<evidence type="ECO:0000313" key="7">
    <source>
        <dbReference type="EMBL" id="MBF0970723.1"/>
    </source>
</evidence>
<feature type="transmembrane region" description="Helical" evidence="6">
    <location>
        <begin position="209"/>
        <end position="229"/>
    </location>
</feature>
<gene>
    <name evidence="7" type="ORF">HXK21_06745</name>
</gene>
<comment type="caution">
    <text evidence="7">The sequence shown here is derived from an EMBL/GenBank/DDBJ whole genome shotgun (WGS) entry which is preliminary data.</text>
</comment>
<dbReference type="Pfam" id="PF01027">
    <property type="entry name" value="Bax1-I"/>
    <property type="match status" value="1"/>
</dbReference>
<protein>
    <submittedName>
        <fullName evidence="7">Bax inhibitor-1/YccA family protein</fullName>
    </submittedName>
</protein>
<evidence type="ECO:0000256" key="4">
    <source>
        <dbReference type="ARBA" id="ARBA00022989"/>
    </source>
</evidence>
<feature type="transmembrane region" description="Helical" evidence="6">
    <location>
        <begin position="59"/>
        <end position="80"/>
    </location>
</feature>
<dbReference type="PANTHER" id="PTHR23291">
    <property type="entry name" value="BAX INHIBITOR-RELATED"/>
    <property type="match status" value="1"/>
</dbReference>
<organism evidence="7 8">
    <name type="scientific">Alloprevotella tannerae</name>
    <dbReference type="NCBI Taxonomy" id="76122"/>
    <lineage>
        <taxon>Bacteria</taxon>
        <taxon>Pseudomonadati</taxon>
        <taxon>Bacteroidota</taxon>
        <taxon>Bacteroidia</taxon>
        <taxon>Bacteroidales</taxon>
        <taxon>Prevotellaceae</taxon>
        <taxon>Alloprevotella</taxon>
    </lineage>
</organism>
<proteinExistence type="inferred from homology"/>
<dbReference type="EMBL" id="JABZGR010000020">
    <property type="protein sequence ID" value="MBF0970723.1"/>
    <property type="molecule type" value="Genomic_DNA"/>
</dbReference>
<dbReference type="Proteomes" id="UP000704068">
    <property type="component" value="Unassembled WGS sequence"/>
</dbReference>
<dbReference type="InterPro" id="IPR006214">
    <property type="entry name" value="Bax_inhibitor_1-related"/>
</dbReference>
<accession>A0A929X0G0</accession>
<evidence type="ECO:0000256" key="6">
    <source>
        <dbReference type="RuleBase" id="RU004379"/>
    </source>
</evidence>
<feature type="transmembrane region" description="Helical" evidence="6">
    <location>
        <begin position="26"/>
        <end position="47"/>
    </location>
</feature>
<dbReference type="GO" id="GO:0005886">
    <property type="term" value="C:plasma membrane"/>
    <property type="evidence" value="ECO:0007669"/>
    <property type="project" value="TreeGrafter"/>
</dbReference>
<keyword evidence="5 6" id="KW-0472">Membrane</keyword>
<name>A0A929X0G0_9BACT</name>
<comment type="similarity">
    <text evidence="2 6">Belongs to the BI1 family.</text>
</comment>
<sequence>MEDKNVVNYASTSSRPAAFAALMRDVYAWMALALSLTGLMAMFVVQQPQLVQLIFANRFVFYGLLLAEVGLVIYLSACLMEMSFAKAGILFVLYSILNGATLSCVFFVYTTESIAVTFFVTAGMFGALALLGTFIKRDISSFGRFMYMALVGLIIASVVNLFFASSTLYWITTYAGVFIFIGLTVYDTKKIRELLSLYGEERNEESMKMALIGSLQLYLDFINLFLYLLRIFGRRR</sequence>
<feature type="transmembrane region" description="Helical" evidence="6">
    <location>
        <begin position="87"/>
        <end position="108"/>
    </location>
</feature>
<feature type="transmembrane region" description="Helical" evidence="6">
    <location>
        <begin position="114"/>
        <end position="133"/>
    </location>
</feature>
<keyword evidence="4 6" id="KW-1133">Transmembrane helix</keyword>
<feature type="transmembrane region" description="Helical" evidence="6">
    <location>
        <begin position="145"/>
        <end position="163"/>
    </location>
</feature>
<comment type="subcellular location">
    <subcellularLocation>
        <location evidence="1">Membrane</location>
        <topology evidence="1">Multi-pass membrane protein</topology>
    </subcellularLocation>
</comment>